<reference evidence="3" key="1">
    <citation type="journal article" date="2015" name="J. Biotechnol.">
        <title>Complete genome sequence of Haloferax gibbonsii strain ARA6, a potential producer of polyhydroxyalkanoates and halocins isolated from Araruama, Rio de Janeiro, Brasil.</title>
        <authorList>
            <person name="Pinto L.H."/>
            <person name="D'Alincourt Carvalho-Assef A.P."/>
            <person name="Vieira R.P."/>
            <person name="Clementino M.M."/>
            <person name="Albano R.M."/>
        </authorList>
    </citation>
    <scope>NUCLEOTIDE SEQUENCE [LARGE SCALE GENOMIC DNA]</scope>
    <source>
        <strain evidence="3">ARA6</strain>
    </source>
</reference>
<dbReference type="Gene3D" id="3.30.1330.40">
    <property type="entry name" value="RutC-like"/>
    <property type="match status" value="1"/>
</dbReference>
<evidence type="ECO:0000313" key="2">
    <source>
        <dbReference type="EMBL" id="AKU07672.1"/>
    </source>
</evidence>
<comment type="similarity">
    <text evidence="1">Belongs to the RutC family.</text>
</comment>
<dbReference type="KEGG" id="hgi:ABY42_07895"/>
<accession>A0A0K1IT01</accession>
<dbReference type="PANTHER" id="PTHR11803:SF58">
    <property type="entry name" value="PROTEIN HMF1-RELATED"/>
    <property type="match status" value="1"/>
</dbReference>
<dbReference type="GO" id="GO:0005829">
    <property type="term" value="C:cytosol"/>
    <property type="evidence" value="ECO:0007669"/>
    <property type="project" value="TreeGrafter"/>
</dbReference>
<dbReference type="GO" id="GO:0019239">
    <property type="term" value="F:deaminase activity"/>
    <property type="evidence" value="ECO:0007669"/>
    <property type="project" value="TreeGrafter"/>
</dbReference>
<evidence type="ECO:0000256" key="1">
    <source>
        <dbReference type="ARBA" id="ARBA00010552"/>
    </source>
</evidence>
<dbReference type="Pfam" id="PF01042">
    <property type="entry name" value="Ribonuc_L-PSP"/>
    <property type="match status" value="1"/>
</dbReference>
<dbReference type="EMBL" id="CP011947">
    <property type="protein sequence ID" value="AKU07672.1"/>
    <property type="molecule type" value="Genomic_DNA"/>
</dbReference>
<proteinExistence type="inferred from homology"/>
<dbReference type="SUPFAM" id="SSF55298">
    <property type="entry name" value="YjgF-like"/>
    <property type="match status" value="1"/>
</dbReference>
<dbReference type="Proteomes" id="UP000066124">
    <property type="component" value="Chromosome"/>
</dbReference>
<dbReference type="PATRIC" id="fig|35746.4.peg.1682"/>
<evidence type="ECO:0000313" key="3">
    <source>
        <dbReference type="Proteomes" id="UP000066124"/>
    </source>
</evidence>
<protein>
    <submittedName>
        <fullName evidence="2">Endoribonuclease L-PSP</fullName>
    </submittedName>
</protein>
<name>A0A0K1IT01_HALGI</name>
<dbReference type="InterPro" id="IPR006175">
    <property type="entry name" value="YjgF/YER057c/UK114"/>
</dbReference>
<organism evidence="2 3">
    <name type="scientific">Haloferax gibbonsii</name>
    <dbReference type="NCBI Taxonomy" id="35746"/>
    <lineage>
        <taxon>Archaea</taxon>
        <taxon>Methanobacteriati</taxon>
        <taxon>Methanobacteriota</taxon>
        <taxon>Stenosarchaea group</taxon>
        <taxon>Halobacteria</taxon>
        <taxon>Halobacteriales</taxon>
        <taxon>Haloferacaceae</taxon>
        <taxon>Haloferax</taxon>
    </lineage>
</organism>
<dbReference type="InterPro" id="IPR035959">
    <property type="entry name" value="RutC-like_sf"/>
</dbReference>
<dbReference type="CDD" id="cd00448">
    <property type="entry name" value="YjgF_YER057c_UK114_family"/>
    <property type="match status" value="1"/>
</dbReference>
<dbReference type="GeneID" id="25245873"/>
<sequence length="127" mass="13994">MNGDAVRFESDHFKATAGCGARKQNLQLAFFDAQYPEPEWTADGLQSVESQTMSALERVEAAVERSGLELDDVLRTTVYTTDLDRIDAIESAYDAYFDARRPAMTVVGVSELPNDATVQIEATGVKR</sequence>
<dbReference type="RefSeq" id="WP_050459119.1">
    <property type="nucleotide sequence ID" value="NZ_CP011947.1"/>
</dbReference>
<dbReference type="PANTHER" id="PTHR11803">
    <property type="entry name" value="2-IMINOBUTANOATE/2-IMINOPROPANOATE DEAMINASE RIDA"/>
    <property type="match status" value="1"/>
</dbReference>
<dbReference type="AlphaFoldDB" id="A0A0K1IT01"/>
<gene>
    <name evidence="2" type="ORF">ABY42_07895</name>
</gene>